<feature type="compositionally biased region" description="Basic and acidic residues" evidence="2">
    <location>
        <begin position="72"/>
        <end position="93"/>
    </location>
</feature>
<evidence type="ECO:0000256" key="1">
    <source>
        <dbReference type="ARBA" id="ARBA00004328"/>
    </source>
</evidence>
<evidence type="ECO:0000259" key="3">
    <source>
        <dbReference type="Pfam" id="PF05065"/>
    </source>
</evidence>
<accession>A0A7W6CYU8</accession>
<dbReference type="AlphaFoldDB" id="A0A7W6CYU8"/>
<comment type="subcellular location">
    <subcellularLocation>
        <location evidence="1">Virion</location>
    </subcellularLocation>
</comment>
<dbReference type="EMBL" id="JACIDR010000002">
    <property type="protein sequence ID" value="MBB3972774.1"/>
    <property type="molecule type" value="Genomic_DNA"/>
</dbReference>
<dbReference type="Pfam" id="PF05065">
    <property type="entry name" value="Phage_capsid"/>
    <property type="match status" value="1"/>
</dbReference>
<proteinExistence type="predicted"/>
<dbReference type="Proteomes" id="UP000528964">
    <property type="component" value="Unassembled WGS sequence"/>
</dbReference>
<protein>
    <submittedName>
        <fullName evidence="4">HK97 family phage major capsid protein</fullName>
    </submittedName>
</protein>
<reference evidence="4 5" key="1">
    <citation type="submission" date="2020-08" db="EMBL/GenBank/DDBJ databases">
        <title>Genomic Encyclopedia of Type Strains, Phase IV (KMG-IV): sequencing the most valuable type-strain genomes for metagenomic binning, comparative biology and taxonomic classification.</title>
        <authorList>
            <person name="Goeker M."/>
        </authorList>
    </citation>
    <scope>NUCLEOTIDE SEQUENCE [LARGE SCALE GENOMIC DNA]</scope>
    <source>
        <strain evidence="4 5">DSM 25481</strain>
    </source>
</reference>
<gene>
    <name evidence="4" type="ORF">GGR24_001431</name>
</gene>
<dbReference type="InterPro" id="IPR054612">
    <property type="entry name" value="Phage_capsid-like_C"/>
</dbReference>
<evidence type="ECO:0000256" key="2">
    <source>
        <dbReference type="SAM" id="MobiDB-lite"/>
    </source>
</evidence>
<organism evidence="4 5">
    <name type="scientific">Hansschlegelia beijingensis</name>
    <dbReference type="NCBI Taxonomy" id="1133344"/>
    <lineage>
        <taxon>Bacteria</taxon>
        <taxon>Pseudomonadati</taxon>
        <taxon>Pseudomonadota</taxon>
        <taxon>Alphaproteobacteria</taxon>
        <taxon>Hyphomicrobiales</taxon>
        <taxon>Methylopilaceae</taxon>
        <taxon>Hansschlegelia</taxon>
    </lineage>
</organism>
<name>A0A7W6CYU8_9HYPH</name>
<evidence type="ECO:0000313" key="5">
    <source>
        <dbReference type="Proteomes" id="UP000528964"/>
    </source>
</evidence>
<dbReference type="InterPro" id="IPR024455">
    <property type="entry name" value="Phage_capsid"/>
</dbReference>
<keyword evidence="5" id="KW-1185">Reference proteome</keyword>
<feature type="domain" description="Phage capsid-like C-terminal" evidence="3">
    <location>
        <begin position="137"/>
        <end position="413"/>
    </location>
</feature>
<dbReference type="SUPFAM" id="SSF56563">
    <property type="entry name" value="Major capsid protein gp5"/>
    <property type="match status" value="1"/>
</dbReference>
<dbReference type="Gene3D" id="3.30.2400.10">
    <property type="entry name" value="Major capsid protein gp5"/>
    <property type="match status" value="1"/>
</dbReference>
<sequence length="417" mass="45127">MTLAEIRAKQAELVAQARAAFDEIKTDTPEARATELEAQHDAAMKEHDKLEARAAREIALSKAQAALEESADDRAPRGEDRAQKAADTDTRTAEERYAEAFESFLRRGRSGLSAEQRAVLVQAPESRAQSVGTNTAGGYLVPVQFQEELIKSLKAWGPMLDPGVALMLRTATGAEIPFPTMDDTSNVGALIAENTQVSQSEVAFGTKTIGAYKYTSGVVLVSDELLQDSVLDVEAIIREAMAERIGRIGNTHLTTGDGADKPHGFITAATTTAAAAAAAITFDDMIELYHSVDPAYRSAPKVGWQFNDGTLKLLRKLKDAESRYIWQPADAKLGAPATILDKPYAVNQAIANVGSNAKSVAFGDFDKYVVRMVNEFAIKRLVERYADYGQVGFIGFTRIDGELLDTKAIKVLTHPSS</sequence>
<dbReference type="RefSeq" id="WP_183394658.1">
    <property type="nucleotide sequence ID" value="NZ_JACIDR010000002.1"/>
</dbReference>
<comment type="caution">
    <text evidence="4">The sequence shown here is derived from an EMBL/GenBank/DDBJ whole genome shotgun (WGS) entry which is preliminary data.</text>
</comment>
<feature type="region of interest" description="Disordered" evidence="2">
    <location>
        <begin position="61"/>
        <end position="93"/>
    </location>
</feature>
<evidence type="ECO:0000313" key="4">
    <source>
        <dbReference type="EMBL" id="MBB3972774.1"/>
    </source>
</evidence>
<dbReference type="NCBIfam" id="TIGR01554">
    <property type="entry name" value="major_cap_HK97"/>
    <property type="match status" value="1"/>
</dbReference>